<feature type="transmembrane region" description="Helical" evidence="1">
    <location>
        <begin position="54"/>
        <end position="76"/>
    </location>
</feature>
<name>X6LQC9_RETFI</name>
<reference evidence="2 3" key="1">
    <citation type="journal article" date="2013" name="Curr. Biol.">
        <title>The Genome of the Foraminiferan Reticulomyxa filosa.</title>
        <authorList>
            <person name="Glockner G."/>
            <person name="Hulsmann N."/>
            <person name="Schleicher M."/>
            <person name="Noegel A.A."/>
            <person name="Eichinger L."/>
            <person name="Gallinger C."/>
            <person name="Pawlowski J."/>
            <person name="Sierra R."/>
            <person name="Euteneuer U."/>
            <person name="Pillet L."/>
            <person name="Moustafa A."/>
            <person name="Platzer M."/>
            <person name="Groth M."/>
            <person name="Szafranski K."/>
            <person name="Schliwa M."/>
        </authorList>
    </citation>
    <scope>NUCLEOTIDE SEQUENCE [LARGE SCALE GENOMIC DNA]</scope>
</reference>
<dbReference type="Proteomes" id="UP000023152">
    <property type="component" value="Unassembled WGS sequence"/>
</dbReference>
<comment type="caution">
    <text evidence="2">The sequence shown here is derived from an EMBL/GenBank/DDBJ whole genome shotgun (WGS) entry which is preliminary data.</text>
</comment>
<keyword evidence="1" id="KW-0472">Membrane</keyword>
<evidence type="ECO:0000313" key="3">
    <source>
        <dbReference type="Proteomes" id="UP000023152"/>
    </source>
</evidence>
<feature type="transmembrane region" description="Helical" evidence="1">
    <location>
        <begin position="6"/>
        <end position="24"/>
    </location>
</feature>
<evidence type="ECO:0000313" key="2">
    <source>
        <dbReference type="EMBL" id="ETO03834.1"/>
    </source>
</evidence>
<organism evidence="2 3">
    <name type="scientific">Reticulomyxa filosa</name>
    <dbReference type="NCBI Taxonomy" id="46433"/>
    <lineage>
        <taxon>Eukaryota</taxon>
        <taxon>Sar</taxon>
        <taxon>Rhizaria</taxon>
        <taxon>Retaria</taxon>
        <taxon>Foraminifera</taxon>
        <taxon>Monothalamids</taxon>
        <taxon>Reticulomyxidae</taxon>
        <taxon>Reticulomyxa</taxon>
    </lineage>
</organism>
<dbReference type="EMBL" id="ASPP01031729">
    <property type="protein sequence ID" value="ETO03834.1"/>
    <property type="molecule type" value="Genomic_DNA"/>
</dbReference>
<feature type="transmembrane region" description="Helical" evidence="1">
    <location>
        <begin position="88"/>
        <end position="107"/>
    </location>
</feature>
<protein>
    <submittedName>
        <fullName evidence="2">Uncharacterized protein</fullName>
    </submittedName>
</protein>
<dbReference type="AlphaFoldDB" id="X6LQC9"/>
<feature type="non-terminal residue" evidence="2">
    <location>
        <position position="305"/>
    </location>
</feature>
<feature type="transmembrane region" description="Helical" evidence="1">
    <location>
        <begin position="31"/>
        <end position="48"/>
    </location>
</feature>
<accession>X6LQC9</accession>
<proteinExistence type="predicted"/>
<sequence>MNEWMKWKLFLNGPLICQVSLLWICMAHKDATYIVIVIWSFLAIFVTHDKTKSNYFWLALVIITYSILISAIKFIFYIPGLIEDKNTTLKHFGFYDFGFVIYFFVLFLKKDKIKLKQNNKSDKCGPYLFFSSVPFLVLSAWIHSQRLFKKKKKKKKKKKIFPNLPLQKTYTHIRMLNTYYEKVDELQLMNIIEQRKVSDAIKVSQTSPLNWTRLRSHRGGNALHACVEKGATELVSWIAPFVHCNARDMYGRLPLQQAIQIRNRYPNRLAFQKRYNQLIVELVRAGCRRTRYLSSWEKAYSFFTL</sequence>
<feature type="transmembrane region" description="Helical" evidence="1">
    <location>
        <begin position="127"/>
        <end position="148"/>
    </location>
</feature>
<evidence type="ECO:0000256" key="1">
    <source>
        <dbReference type="SAM" id="Phobius"/>
    </source>
</evidence>
<keyword evidence="1" id="KW-1133">Transmembrane helix</keyword>
<keyword evidence="1" id="KW-0812">Transmembrane</keyword>
<gene>
    <name evidence="2" type="ORF">RFI_33568</name>
</gene>
<keyword evidence="3" id="KW-1185">Reference proteome</keyword>